<feature type="non-terminal residue" evidence="1">
    <location>
        <position position="1"/>
    </location>
</feature>
<protein>
    <submittedName>
        <fullName evidence="1">2515_t:CDS:1</fullName>
    </submittedName>
</protein>
<name>A0ACA9QE91_9GLOM</name>
<accession>A0ACA9QE91</accession>
<sequence>VKKSKDTHDAYGKVIDSMQTNYNKRLQSQDDLIKMLAVSNINVTNKLLNHVTSTSKAKSASGDNMKTLKLLNKEQTQ</sequence>
<evidence type="ECO:0000313" key="2">
    <source>
        <dbReference type="Proteomes" id="UP000789702"/>
    </source>
</evidence>
<reference evidence="1" key="1">
    <citation type="submission" date="2021-06" db="EMBL/GenBank/DDBJ databases">
        <authorList>
            <person name="Kallberg Y."/>
            <person name="Tangrot J."/>
            <person name="Rosling A."/>
        </authorList>
    </citation>
    <scope>NUCLEOTIDE SEQUENCE</scope>
    <source>
        <strain evidence="1">IL203A</strain>
    </source>
</reference>
<dbReference type="Proteomes" id="UP000789702">
    <property type="component" value="Unassembled WGS sequence"/>
</dbReference>
<gene>
    <name evidence="1" type="ORF">DHETER_LOCUS14279</name>
</gene>
<feature type="non-terminal residue" evidence="1">
    <location>
        <position position="77"/>
    </location>
</feature>
<dbReference type="EMBL" id="CAJVPU010042998">
    <property type="protein sequence ID" value="CAG8744838.1"/>
    <property type="molecule type" value="Genomic_DNA"/>
</dbReference>
<evidence type="ECO:0000313" key="1">
    <source>
        <dbReference type="EMBL" id="CAG8744838.1"/>
    </source>
</evidence>
<comment type="caution">
    <text evidence="1">The sequence shown here is derived from an EMBL/GenBank/DDBJ whole genome shotgun (WGS) entry which is preliminary data.</text>
</comment>
<proteinExistence type="predicted"/>
<organism evidence="1 2">
    <name type="scientific">Dentiscutata heterogama</name>
    <dbReference type="NCBI Taxonomy" id="1316150"/>
    <lineage>
        <taxon>Eukaryota</taxon>
        <taxon>Fungi</taxon>
        <taxon>Fungi incertae sedis</taxon>
        <taxon>Mucoromycota</taxon>
        <taxon>Glomeromycotina</taxon>
        <taxon>Glomeromycetes</taxon>
        <taxon>Diversisporales</taxon>
        <taxon>Gigasporaceae</taxon>
        <taxon>Dentiscutata</taxon>
    </lineage>
</organism>
<keyword evidence="2" id="KW-1185">Reference proteome</keyword>